<evidence type="ECO:0000313" key="2">
    <source>
        <dbReference type="Proteomes" id="UP000061382"/>
    </source>
</evidence>
<keyword evidence="2" id="KW-1185">Reference proteome</keyword>
<proteinExistence type="predicted"/>
<accession>A0A0P0CS43</accession>
<dbReference type="AlphaFoldDB" id="A0A0P0CS43"/>
<organism evidence="1 2">
    <name type="scientific">Rufibacter tibetensis</name>
    <dbReference type="NCBI Taxonomy" id="512763"/>
    <lineage>
        <taxon>Bacteria</taxon>
        <taxon>Pseudomonadati</taxon>
        <taxon>Bacteroidota</taxon>
        <taxon>Cytophagia</taxon>
        <taxon>Cytophagales</taxon>
        <taxon>Hymenobacteraceae</taxon>
        <taxon>Rufibacter</taxon>
    </lineage>
</organism>
<reference evidence="1 2" key="1">
    <citation type="submission" date="2015-08" db="EMBL/GenBank/DDBJ databases">
        <title>Complete genome sequence of Rufibacter tibetensis strain 1351t, a radiation-resistant bacterium from tibet plateau.</title>
        <authorList>
            <person name="Dai J."/>
        </authorList>
    </citation>
    <scope>NUCLEOTIDE SEQUENCE [LARGE SCALE GENOMIC DNA]</scope>
    <source>
        <strain evidence="1 2">1351</strain>
    </source>
</reference>
<dbReference type="PATRIC" id="fig|512763.3.peg.483"/>
<dbReference type="KEGG" id="rti:DC20_02145"/>
<name>A0A0P0CS43_9BACT</name>
<protein>
    <recommendedName>
        <fullName evidence="3">STAS/SEC14 domain-containing protein</fullName>
    </recommendedName>
</protein>
<dbReference type="Proteomes" id="UP000061382">
    <property type="component" value="Chromosome"/>
</dbReference>
<evidence type="ECO:0000313" key="1">
    <source>
        <dbReference type="EMBL" id="ALI97995.1"/>
    </source>
</evidence>
<dbReference type="RefSeq" id="WP_062542320.1">
    <property type="nucleotide sequence ID" value="NZ_CP012643.1"/>
</dbReference>
<dbReference type="OrthoDB" id="893748at2"/>
<dbReference type="EMBL" id="CP012643">
    <property type="protein sequence ID" value="ALI97995.1"/>
    <property type="molecule type" value="Genomic_DNA"/>
</dbReference>
<evidence type="ECO:0008006" key="3">
    <source>
        <dbReference type="Google" id="ProtNLM"/>
    </source>
</evidence>
<sequence>MVHTDNDYATTGYDEVLGAAYLTYKRQGTSQEFRDANHRIVASLAKKPTHRLFVDVRNMGVVSPEDQKWVGNTIVEQLAKNAPGKYLYIALLVPEKVFTKLAVTTIEEISNGKGICLNRHFFSVSEAKHWLAQQTQRTA</sequence>
<gene>
    <name evidence="1" type="ORF">DC20_02145</name>
</gene>
<dbReference type="STRING" id="512763.DC20_02145"/>